<name>A0A0G4IT05_PLABS</name>
<evidence type="ECO:0000313" key="10">
    <source>
        <dbReference type="Proteomes" id="UP000039324"/>
    </source>
</evidence>
<comment type="subcellular location">
    <subcellularLocation>
        <location evidence="1">Nucleus</location>
    </subcellularLocation>
</comment>
<sequence>MPSESAASVSQVMLAALRVACAELAIDVGYMRTHQSSLDTLSEIAARYIAEIAVNARSNAHLARRTHTNAWDIVNAVSDLGMPPERLLEYKKSSHDVPFVYDMLPTPQPRDVILCNRVGIEEREELPHDIALPNIPPCLPDLPPVHTFAYTPVYPNMSVDSKTRRKLIIKQKRQVESALVRLNRSIQKKDDKQSFADSSVDT</sequence>
<evidence type="ECO:0000256" key="3">
    <source>
        <dbReference type="ARBA" id="ARBA00017307"/>
    </source>
</evidence>
<dbReference type="CDD" id="cd00076">
    <property type="entry name" value="HFD_SF"/>
    <property type="match status" value="1"/>
</dbReference>
<keyword evidence="10" id="KW-1185">Reference proteome</keyword>
<dbReference type="Gene3D" id="1.10.20.10">
    <property type="entry name" value="Histone, subunit A"/>
    <property type="match status" value="1"/>
</dbReference>
<dbReference type="Pfam" id="PF10406">
    <property type="entry name" value="TAF8_C"/>
    <property type="match status" value="1"/>
</dbReference>
<evidence type="ECO:0000313" key="8">
    <source>
        <dbReference type="EMBL" id="CEO98400.1"/>
    </source>
</evidence>
<reference evidence="8 10" key="1">
    <citation type="submission" date="2015-02" db="EMBL/GenBank/DDBJ databases">
        <authorList>
            <person name="Chooi Y.-H."/>
        </authorList>
    </citation>
    <scope>NUCLEOTIDE SEQUENCE [LARGE SCALE GENOMIC DNA]</scope>
    <source>
        <strain evidence="8">E3</strain>
    </source>
</reference>
<dbReference type="Proteomes" id="UP000290189">
    <property type="component" value="Unassembled WGS sequence"/>
</dbReference>
<feature type="domain" description="Bromodomain associated" evidence="7">
    <location>
        <begin position="10"/>
        <end position="85"/>
    </location>
</feature>
<dbReference type="STRING" id="37360.A0A0G4IT05"/>
<dbReference type="Proteomes" id="UP000039324">
    <property type="component" value="Unassembled WGS sequence"/>
</dbReference>
<keyword evidence="5" id="KW-0804">Transcription</keyword>
<geneLocation type="mitochondrion" evidence="9"/>
<evidence type="ECO:0000256" key="6">
    <source>
        <dbReference type="ARBA" id="ARBA00023242"/>
    </source>
</evidence>
<proteinExistence type="inferred from homology"/>
<dbReference type="OMA" id="PIEKQYN"/>
<evidence type="ECO:0000256" key="2">
    <source>
        <dbReference type="ARBA" id="ARBA00008767"/>
    </source>
</evidence>
<protein>
    <recommendedName>
        <fullName evidence="3">Transcription initiation factor TFIID subunit 8</fullName>
    </recommendedName>
</protein>
<evidence type="ECO:0000256" key="1">
    <source>
        <dbReference type="ARBA" id="ARBA00004123"/>
    </source>
</evidence>
<keyword evidence="6" id="KW-0539">Nucleus</keyword>
<dbReference type="InterPro" id="IPR037818">
    <property type="entry name" value="TAF8"/>
</dbReference>
<evidence type="ECO:0000313" key="11">
    <source>
        <dbReference type="Proteomes" id="UP000290189"/>
    </source>
</evidence>
<comment type="similarity">
    <text evidence="2">Belongs to the TAF8 family.</text>
</comment>
<dbReference type="AlphaFoldDB" id="A0A0G4IT05"/>
<evidence type="ECO:0000259" key="7">
    <source>
        <dbReference type="SMART" id="SM00576"/>
    </source>
</evidence>
<evidence type="ECO:0000256" key="5">
    <source>
        <dbReference type="ARBA" id="ARBA00023163"/>
    </source>
</evidence>
<dbReference type="InterPro" id="IPR006565">
    <property type="entry name" value="BTP"/>
</dbReference>
<dbReference type="GO" id="GO:0005669">
    <property type="term" value="C:transcription factor TFIID complex"/>
    <property type="evidence" value="ECO:0007669"/>
    <property type="project" value="InterPro"/>
</dbReference>
<gene>
    <name evidence="8" type="ORF">PBRA_006514</name>
    <name evidence="9" type="ORF">PLBR_LOCUS1699</name>
</gene>
<reference evidence="9 11" key="2">
    <citation type="submission" date="2018-03" db="EMBL/GenBank/DDBJ databases">
        <authorList>
            <person name="Fogelqvist J."/>
        </authorList>
    </citation>
    <scope>NUCLEOTIDE SEQUENCE [LARGE SCALE GENOMIC DNA]</scope>
</reference>
<dbReference type="OrthoDB" id="436852at2759"/>
<dbReference type="EMBL" id="CDSF01000084">
    <property type="protein sequence ID" value="CEO98400.1"/>
    <property type="molecule type" value="Genomic_DNA"/>
</dbReference>
<dbReference type="PANTHER" id="PTHR46338:SF1">
    <property type="entry name" value="TRANSCRIPTION INITIATION FACTOR TFIID SUBUNIT 8"/>
    <property type="match status" value="1"/>
</dbReference>
<accession>A0A0G4IT05</accession>
<organism evidence="8 10">
    <name type="scientific">Plasmodiophora brassicae</name>
    <name type="common">Clubroot disease agent</name>
    <dbReference type="NCBI Taxonomy" id="37360"/>
    <lineage>
        <taxon>Eukaryota</taxon>
        <taxon>Sar</taxon>
        <taxon>Rhizaria</taxon>
        <taxon>Endomyxa</taxon>
        <taxon>Phytomyxea</taxon>
        <taxon>Plasmodiophorida</taxon>
        <taxon>Plasmodiophoridae</taxon>
        <taxon>Plasmodiophora</taxon>
    </lineage>
</organism>
<dbReference type="Pfam" id="PF07524">
    <property type="entry name" value="Bromo_TP"/>
    <property type="match status" value="1"/>
</dbReference>
<keyword evidence="4" id="KW-0805">Transcription regulation</keyword>
<dbReference type="SMART" id="SM00576">
    <property type="entry name" value="BTP"/>
    <property type="match status" value="1"/>
</dbReference>
<dbReference type="CDD" id="cd08049">
    <property type="entry name" value="TAF8"/>
    <property type="match status" value="1"/>
</dbReference>
<keyword evidence="9" id="KW-0496">Mitochondrion</keyword>
<dbReference type="InterPro" id="IPR009072">
    <property type="entry name" value="Histone-fold"/>
</dbReference>
<dbReference type="InterPro" id="IPR019473">
    <property type="entry name" value="TFIID_su8_C"/>
</dbReference>
<dbReference type="EMBL" id="OVEO01000002">
    <property type="protein sequence ID" value="SPQ94484.1"/>
    <property type="molecule type" value="Genomic_DNA"/>
</dbReference>
<dbReference type="GO" id="GO:0046982">
    <property type="term" value="F:protein heterodimerization activity"/>
    <property type="evidence" value="ECO:0007669"/>
    <property type="project" value="InterPro"/>
</dbReference>
<dbReference type="PANTHER" id="PTHR46338">
    <property type="entry name" value="TRANSCRIPTION INITIATION FACTOR TFIID SUBUNIT 8"/>
    <property type="match status" value="1"/>
</dbReference>
<evidence type="ECO:0000256" key="4">
    <source>
        <dbReference type="ARBA" id="ARBA00023015"/>
    </source>
</evidence>
<evidence type="ECO:0000313" key="9">
    <source>
        <dbReference type="EMBL" id="SPQ94484.1"/>
    </source>
</evidence>